<dbReference type="Proteomes" id="UP001328107">
    <property type="component" value="Unassembled WGS sequence"/>
</dbReference>
<feature type="domain" description="SESTD1-like spectrin repeats region" evidence="3">
    <location>
        <begin position="365"/>
        <end position="472"/>
    </location>
</feature>
<proteinExistence type="predicted"/>
<dbReference type="GO" id="GO:0043325">
    <property type="term" value="F:phosphatidylinositol-3,4-bisphosphate binding"/>
    <property type="evidence" value="ECO:0007669"/>
    <property type="project" value="TreeGrafter"/>
</dbReference>
<protein>
    <recommendedName>
        <fullName evidence="3">SESTD1-like spectrin repeats region domain-containing protein</fullName>
    </recommendedName>
</protein>
<dbReference type="Gene3D" id="1.20.58.60">
    <property type="match status" value="2"/>
</dbReference>
<organism evidence="4 5">
    <name type="scientific">Pristionchus mayeri</name>
    <dbReference type="NCBI Taxonomy" id="1317129"/>
    <lineage>
        <taxon>Eukaryota</taxon>
        <taxon>Metazoa</taxon>
        <taxon>Ecdysozoa</taxon>
        <taxon>Nematoda</taxon>
        <taxon>Chromadorea</taxon>
        <taxon>Rhabditida</taxon>
        <taxon>Rhabditina</taxon>
        <taxon>Diplogasteromorpha</taxon>
        <taxon>Diplogasteroidea</taxon>
        <taxon>Neodiplogasteridae</taxon>
        <taxon>Pristionchus</taxon>
    </lineage>
</organism>
<dbReference type="GO" id="GO:0010314">
    <property type="term" value="F:phosphatidylinositol-5-phosphate binding"/>
    <property type="evidence" value="ECO:0007669"/>
    <property type="project" value="TreeGrafter"/>
</dbReference>
<dbReference type="PANTHER" id="PTHR46607:SF1">
    <property type="entry name" value="SEC14 DOMAIN AND SPECTRIN REPEAT-CONTAINING PROTEIN 1"/>
    <property type="match status" value="1"/>
</dbReference>
<name>A0AAN5D038_9BILA</name>
<keyword evidence="1" id="KW-0677">Repeat</keyword>
<dbReference type="AlphaFoldDB" id="A0AAN5D038"/>
<dbReference type="GO" id="GO:0005546">
    <property type="term" value="F:phosphatidylinositol-4,5-bisphosphate binding"/>
    <property type="evidence" value="ECO:0007669"/>
    <property type="project" value="TreeGrafter"/>
</dbReference>
<evidence type="ECO:0000256" key="2">
    <source>
        <dbReference type="SAM" id="Coils"/>
    </source>
</evidence>
<dbReference type="InterPro" id="IPR002017">
    <property type="entry name" value="Spectrin_repeat"/>
</dbReference>
<dbReference type="EMBL" id="BTRK01000005">
    <property type="protein sequence ID" value="GMR53380.1"/>
    <property type="molecule type" value="Genomic_DNA"/>
</dbReference>
<accession>A0AAN5D038</accession>
<dbReference type="GO" id="GO:0070273">
    <property type="term" value="F:phosphatidylinositol-4-phosphate binding"/>
    <property type="evidence" value="ECO:0007669"/>
    <property type="project" value="TreeGrafter"/>
</dbReference>
<dbReference type="Pfam" id="PF00435">
    <property type="entry name" value="Spectrin"/>
    <property type="match status" value="1"/>
</dbReference>
<keyword evidence="2" id="KW-0175">Coiled coil</keyword>
<evidence type="ECO:0000259" key="3">
    <source>
        <dbReference type="Pfam" id="PF24915"/>
    </source>
</evidence>
<dbReference type="Pfam" id="PF24915">
    <property type="entry name" value="Spectrin_SESTD1"/>
    <property type="match status" value="1"/>
</dbReference>
<evidence type="ECO:0000313" key="5">
    <source>
        <dbReference type="Proteomes" id="UP001328107"/>
    </source>
</evidence>
<dbReference type="SUPFAM" id="SSF46966">
    <property type="entry name" value="Spectrin repeat"/>
    <property type="match status" value="2"/>
</dbReference>
<reference evidence="5" key="1">
    <citation type="submission" date="2022-10" db="EMBL/GenBank/DDBJ databases">
        <title>Genome assembly of Pristionchus species.</title>
        <authorList>
            <person name="Yoshida K."/>
            <person name="Sommer R.J."/>
        </authorList>
    </citation>
    <scope>NUCLEOTIDE SEQUENCE [LARGE SCALE GENOMIC DNA]</scope>
    <source>
        <strain evidence="5">RS5460</strain>
    </source>
</reference>
<dbReference type="GO" id="GO:0080025">
    <property type="term" value="F:phosphatidylinositol-3,5-bisphosphate binding"/>
    <property type="evidence" value="ECO:0007669"/>
    <property type="project" value="TreeGrafter"/>
</dbReference>
<dbReference type="InterPro" id="IPR056804">
    <property type="entry name" value="Spectrin_SESTD1"/>
</dbReference>
<evidence type="ECO:0000313" key="4">
    <source>
        <dbReference type="EMBL" id="GMR53380.1"/>
    </source>
</evidence>
<dbReference type="PANTHER" id="PTHR46607">
    <property type="entry name" value="SEC14 DOMAIN AND SPECTRIN REPEAT-CONTAINING PROTEIN 1"/>
    <property type="match status" value="1"/>
</dbReference>
<gene>
    <name evidence="4" type="ORF">PMAYCL1PPCAC_23575</name>
</gene>
<evidence type="ECO:0000256" key="1">
    <source>
        <dbReference type="ARBA" id="ARBA00022737"/>
    </source>
</evidence>
<keyword evidence="5" id="KW-1185">Reference proteome</keyword>
<feature type="coiled-coil region" evidence="2">
    <location>
        <begin position="289"/>
        <end position="323"/>
    </location>
</feature>
<sequence length="703" mass="79870">MEISKYRDRLLTDTVFLPGSRDAWGGPLLVVVPPHTITSTTPSVEEGTQLPLGYNQLVSIIGYLSTIPNESAVEKGFTVIVDGRRVSPKIVITVLKGVQQGLYKKVRQAVIIQPEKFLDQQKLNLDLLLEAFSFKVPCVSIHKLTKFVSIGALPEIFGGVYGYEAKEWISTRERVEKMNRDLESVLSGLKIEKATKLNETHEKILKSGEELANELATSSSSEDDLHSAVLLRRLVAQCNDVLSEPQRRTKVKEEIEATRLADCQTTQMNDLLDWLEGVGETWLLSLREIGESRDEARQLVKQHAQLKTKVQELESQTEQLSEMGNKLVEILPTHAATLDKSRAHLKQVVAQFSSRVQRGKEMAEKSERFHEKMNLFTRRADSLLDSLCSESSSESSAVISQRTKMEEEVEQLKCAYDELKATGGEFIEDLASNEISPFGKKMCRDYTAGVVHIREQLESANERRRRCLDLVDVRLLRLQHLIQLSTCERDADQSIEWLREMKNTLDTQYLQIEFSQDEVDHLREDHTKLEAAARSTYDYGKDLCQVALVLRRSLRMEQKKGVNTEDKLEQMCTQLCRSLSEKEARLAMTEAYLGTMQSVEEQLETVEKKAKTMGDRPAKHVYLSSDRRRIASQLADLKHLGEAICGHINSQTSLPSEIRSGKMRTISEKVDNLSRKYQEVERLFVEKNPISSPLNLDLHPIQE</sequence>
<dbReference type="GO" id="GO:0032266">
    <property type="term" value="F:phosphatidylinositol-3-phosphate binding"/>
    <property type="evidence" value="ECO:0007669"/>
    <property type="project" value="TreeGrafter"/>
</dbReference>
<comment type="caution">
    <text evidence="4">The sequence shown here is derived from an EMBL/GenBank/DDBJ whole genome shotgun (WGS) entry which is preliminary data.</text>
</comment>